<dbReference type="InterPro" id="IPR037191">
    <property type="entry name" value="VPS9_dom_sf"/>
</dbReference>
<dbReference type="Pfam" id="PF02204">
    <property type="entry name" value="VPS9"/>
    <property type="match status" value="1"/>
</dbReference>
<name>A0A1X7US35_AMPQE</name>
<dbReference type="InterPro" id="IPR038919">
    <property type="entry name" value="STB2/STB2"/>
</dbReference>
<dbReference type="Gene3D" id="1.10.101.10">
    <property type="entry name" value="PGBD-like superfamily/PGBD"/>
    <property type="match status" value="1"/>
</dbReference>
<dbReference type="Pfam" id="PF25995">
    <property type="entry name" value="STB6_N"/>
    <property type="match status" value="1"/>
</dbReference>
<dbReference type="SUPFAM" id="SSF109993">
    <property type="entry name" value="VPS9 domain"/>
    <property type="match status" value="1"/>
</dbReference>
<dbReference type="AlphaFoldDB" id="A0A1X7US35"/>
<dbReference type="OrthoDB" id="300289at2759"/>
<dbReference type="PANTHER" id="PTHR31011">
    <property type="entry name" value="PROTEIN STB2-RELATED"/>
    <property type="match status" value="1"/>
</dbReference>
<dbReference type="InterPro" id="IPR059025">
    <property type="entry name" value="STB6_N"/>
</dbReference>
<protein>
    <recommendedName>
        <fullName evidence="1">VPS9 domain-containing protein</fullName>
    </recommendedName>
</protein>
<dbReference type="STRING" id="400682.A0A1X7US35"/>
<dbReference type="EnsemblMetazoa" id="Aqu2.1.30329_001">
    <property type="protein sequence ID" value="Aqu2.1.30329_001"/>
    <property type="gene ID" value="Aqu2.1.30329"/>
</dbReference>
<evidence type="ECO:0000313" key="2">
    <source>
        <dbReference type="EnsemblMetazoa" id="Aqu2.1.30329_001"/>
    </source>
</evidence>
<dbReference type="eggNOG" id="ENOG502SY78">
    <property type="taxonomic scope" value="Eukaryota"/>
</dbReference>
<evidence type="ECO:0000259" key="1">
    <source>
        <dbReference type="PROSITE" id="PS51205"/>
    </source>
</evidence>
<proteinExistence type="predicted"/>
<organism evidence="2">
    <name type="scientific">Amphimedon queenslandica</name>
    <name type="common">Sponge</name>
    <dbReference type="NCBI Taxonomy" id="400682"/>
    <lineage>
        <taxon>Eukaryota</taxon>
        <taxon>Metazoa</taxon>
        <taxon>Porifera</taxon>
        <taxon>Demospongiae</taxon>
        <taxon>Heteroscleromorpha</taxon>
        <taxon>Haplosclerida</taxon>
        <taxon>Niphatidae</taxon>
        <taxon>Amphimedon</taxon>
    </lineage>
</organism>
<dbReference type="PROSITE" id="PS51205">
    <property type="entry name" value="VPS9"/>
    <property type="match status" value="1"/>
</dbReference>
<dbReference type="PANTHER" id="PTHR31011:SF2">
    <property type="entry name" value="PROTEIN STB2-RELATED"/>
    <property type="match status" value="1"/>
</dbReference>
<dbReference type="SUPFAM" id="SSF47090">
    <property type="entry name" value="PGBD-like"/>
    <property type="match status" value="1"/>
</dbReference>
<dbReference type="InterPro" id="IPR036365">
    <property type="entry name" value="PGBD-like_sf"/>
</dbReference>
<dbReference type="SMART" id="SM00167">
    <property type="entry name" value="VPS9"/>
    <property type="match status" value="1"/>
</dbReference>
<feature type="domain" description="VPS9" evidence="1">
    <location>
        <begin position="1"/>
        <end position="75"/>
    </location>
</feature>
<dbReference type="GO" id="GO:0070822">
    <property type="term" value="C:Sin3-type complex"/>
    <property type="evidence" value="ECO:0007669"/>
    <property type="project" value="TreeGrafter"/>
</dbReference>
<dbReference type="InterPro" id="IPR003123">
    <property type="entry name" value="VPS9"/>
</dbReference>
<accession>A0A1X7US35</accession>
<reference evidence="2" key="1">
    <citation type="submission" date="2017-05" db="UniProtKB">
        <authorList>
            <consortium name="EnsemblMetazoa"/>
        </authorList>
    </citation>
    <scope>IDENTIFICATION</scope>
</reference>
<dbReference type="InParanoid" id="A0A1X7US35"/>
<dbReference type="Gene3D" id="1.20.1050.80">
    <property type="entry name" value="VPS9 domain"/>
    <property type="match status" value="1"/>
</dbReference>
<sequence>MIKGLYVDLSDLVYTFLDFWVYVTIKANVRDMATNVQFMSEYGNPQLSIAEAGYYLTTLSAAISYIKTLSAEKLQKQEEINSQFVLCEIDALNWSASQCGIFMEVVSQKELVGYAPAVVKKWVLDKSRPFSTVLVETSDSSDKVQVAIVRFSSKKLSSKHAEYFYDILTNFDVHGICCRSSEDGCVVVADPKICGEELIILNSRNILEQLETLRYSIQLIRLGSQVPEDDEEYPPIRSSVPVSAVANSLSYLTSKQHDRSGKGRRDNSALLSCHVDYDTYRLSKERTKEFVVTAEVHHLEVDSETDCGKKKMGKDDESSTVFTCDIVYLEQNYRENHMYGNQSGSVKESSLQLTKQCQMMLQKLSFLSHIHCLDGQYDDDTMNAVQSFQIAHNQQDDFSSIQLPENGYLSIATLQYLRQELLTVFANLMRLRKNVGLDVLTSFDPMSIDPDDMKKFFNFIVSFQKKVKIPQTGTLCTKTIFHIKRLLQVQQTFSFRGNSF</sequence>
<dbReference type="InterPro" id="IPR036366">
    <property type="entry name" value="PGBDSf"/>
</dbReference>